<name>A0ACB5TYZ5_CANBO</name>
<evidence type="ECO:0000313" key="2">
    <source>
        <dbReference type="Proteomes" id="UP001165101"/>
    </source>
</evidence>
<sequence>MNTSDRMDTNETFANTRIQPVNVEDFKICINSLKDVAHKTLVTNKYEWPLFKEWFIESVESIITDVDLDEDLPLLRLQTIV</sequence>
<dbReference type="EMBL" id="BSXV01003277">
    <property type="protein sequence ID" value="GME97976.1"/>
    <property type="molecule type" value="Genomic_DNA"/>
</dbReference>
<accession>A0ACB5TYZ5</accession>
<dbReference type="Proteomes" id="UP001165101">
    <property type="component" value="Unassembled WGS sequence"/>
</dbReference>
<proteinExistence type="predicted"/>
<comment type="caution">
    <text evidence="1">The sequence shown here is derived from an EMBL/GenBank/DDBJ whole genome shotgun (WGS) entry which is preliminary data.</text>
</comment>
<organism evidence="1 2">
    <name type="scientific">Candida boidinii</name>
    <name type="common">Yeast</name>
    <dbReference type="NCBI Taxonomy" id="5477"/>
    <lineage>
        <taxon>Eukaryota</taxon>
        <taxon>Fungi</taxon>
        <taxon>Dikarya</taxon>
        <taxon>Ascomycota</taxon>
        <taxon>Saccharomycotina</taxon>
        <taxon>Pichiomycetes</taxon>
        <taxon>Pichiales</taxon>
        <taxon>Pichiaceae</taxon>
        <taxon>Ogataea</taxon>
        <taxon>Ogataea/Candida clade</taxon>
    </lineage>
</organism>
<reference evidence="1" key="1">
    <citation type="submission" date="2023-04" db="EMBL/GenBank/DDBJ databases">
        <title>Candida boidinii NBRC 1967.</title>
        <authorList>
            <person name="Ichikawa N."/>
            <person name="Sato H."/>
            <person name="Tonouchi N."/>
        </authorList>
    </citation>
    <scope>NUCLEOTIDE SEQUENCE</scope>
    <source>
        <strain evidence="1">NBRC 1967</strain>
    </source>
</reference>
<keyword evidence="2" id="KW-1185">Reference proteome</keyword>
<evidence type="ECO:0000313" key="1">
    <source>
        <dbReference type="EMBL" id="GME97976.1"/>
    </source>
</evidence>
<gene>
    <name evidence="1" type="ORF">Cboi01_000478700</name>
</gene>
<protein>
    <submittedName>
        <fullName evidence="1">Unnamed protein product</fullName>
    </submittedName>
</protein>